<keyword evidence="5" id="KW-0819">tRNA processing</keyword>
<keyword evidence="6" id="KW-0479">Metal-binding</keyword>
<name>A0A1T4PQJ3_9FIRM</name>
<dbReference type="GO" id="GO:0005737">
    <property type="term" value="C:cytoplasm"/>
    <property type="evidence" value="ECO:0007669"/>
    <property type="project" value="UniProtKB-SubCell"/>
</dbReference>
<evidence type="ECO:0000256" key="10">
    <source>
        <dbReference type="ARBA" id="ARBA00032441"/>
    </source>
</evidence>
<evidence type="ECO:0000256" key="9">
    <source>
        <dbReference type="ARBA" id="ARBA00022842"/>
    </source>
</evidence>
<dbReference type="STRING" id="118967.SAMN02745191_2096"/>
<proteinExistence type="inferred from homology"/>
<keyword evidence="4" id="KW-0963">Cytoplasm</keyword>
<dbReference type="NCBIfam" id="TIGR00150">
    <property type="entry name" value="T6A_YjeE"/>
    <property type="match status" value="1"/>
</dbReference>
<dbReference type="OrthoDB" id="9815896at2"/>
<evidence type="ECO:0000256" key="6">
    <source>
        <dbReference type="ARBA" id="ARBA00022723"/>
    </source>
</evidence>
<evidence type="ECO:0000256" key="5">
    <source>
        <dbReference type="ARBA" id="ARBA00022694"/>
    </source>
</evidence>
<evidence type="ECO:0000256" key="3">
    <source>
        <dbReference type="ARBA" id="ARBA00019010"/>
    </source>
</evidence>
<evidence type="ECO:0000256" key="4">
    <source>
        <dbReference type="ARBA" id="ARBA00022490"/>
    </source>
</evidence>
<keyword evidence="8" id="KW-0067">ATP-binding</keyword>
<evidence type="ECO:0000313" key="11">
    <source>
        <dbReference type="EMBL" id="SJZ93507.1"/>
    </source>
</evidence>
<dbReference type="PANTHER" id="PTHR33540">
    <property type="entry name" value="TRNA THREONYLCARBAMOYLADENOSINE BIOSYNTHESIS PROTEIN TSAE"/>
    <property type="match status" value="1"/>
</dbReference>
<evidence type="ECO:0000256" key="8">
    <source>
        <dbReference type="ARBA" id="ARBA00022840"/>
    </source>
</evidence>
<keyword evidence="7" id="KW-0547">Nucleotide-binding</keyword>
<dbReference type="AlphaFoldDB" id="A0A1T4PQJ3"/>
<dbReference type="Gene3D" id="3.40.50.300">
    <property type="entry name" value="P-loop containing nucleotide triphosphate hydrolases"/>
    <property type="match status" value="1"/>
</dbReference>
<dbReference type="InterPro" id="IPR003442">
    <property type="entry name" value="T6A_TsaE"/>
</dbReference>
<dbReference type="PANTHER" id="PTHR33540:SF2">
    <property type="entry name" value="TRNA THREONYLCARBAMOYLADENOSINE BIOSYNTHESIS PROTEIN TSAE"/>
    <property type="match status" value="1"/>
</dbReference>
<protein>
    <recommendedName>
        <fullName evidence="3">tRNA threonylcarbamoyladenosine biosynthesis protein TsaE</fullName>
    </recommendedName>
    <alternativeName>
        <fullName evidence="10">t(6)A37 threonylcarbamoyladenosine biosynthesis protein TsaE</fullName>
    </alternativeName>
</protein>
<keyword evidence="9" id="KW-0460">Magnesium</keyword>
<organism evidence="11 12">
    <name type="scientific">Anaerorhabdus furcosa</name>
    <dbReference type="NCBI Taxonomy" id="118967"/>
    <lineage>
        <taxon>Bacteria</taxon>
        <taxon>Bacillati</taxon>
        <taxon>Bacillota</taxon>
        <taxon>Erysipelotrichia</taxon>
        <taxon>Erysipelotrichales</taxon>
        <taxon>Erysipelotrichaceae</taxon>
        <taxon>Anaerorhabdus</taxon>
    </lineage>
</organism>
<gene>
    <name evidence="11" type="ORF">SAMN02745191_2096</name>
</gene>
<sequence length="150" mass="17072">MEIKVITKSKEQTKELGLKLGKLAKPQMVFTLTGDLGAGKTTLTQGIAKGLNIEKTVSSPTFTICKIYHGRMDLFHFDAYRLEGLHQDLGFEEMIQGDGLTVIEWPMYIEELIGDEYLEIEIRLLDEDEREFVLKSNGKQYEELLGELTI</sequence>
<accession>A0A1T4PQJ3</accession>
<keyword evidence="12" id="KW-1185">Reference proteome</keyword>
<comment type="similarity">
    <text evidence="2">Belongs to the TsaE family.</text>
</comment>
<evidence type="ECO:0000256" key="7">
    <source>
        <dbReference type="ARBA" id="ARBA00022741"/>
    </source>
</evidence>
<dbReference type="SUPFAM" id="SSF52540">
    <property type="entry name" value="P-loop containing nucleoside triphosphate hydrolases"/>
    <property type="match status" value="1"/>
</dbReference>
<dbReference type="RefSeq" id="WP_078712494.1">
    <property type="nucleotide sequence ID" value="NZ_FUWY01000007.1"/>
</dbReference>
<dbReference type="GO" id="GO:0005524">
    <property type="term" value="F:ATP binding"/>
    <property type="evidence" value="ECO:0007669"/>
    <property type="project" value="UniProtKB-KW"/>
</dbReference>
<reference evidence="12" key="1">
    <citation type="submission" date="2017-02" db="EMBL/GenBank/DDBJ databases">
        <authorList>
            <person name="Varghese N."/>
            <person name="Submissions S."/>
        </authorList>
    </citation>
    <scope>NUCLEOTIDE SEQUENCE [LARGE SCALE GENOMIC DNA]</scope>
    <source>
        <strain evidence="12">ATCC 25662</strain>
    </source>
</reference>
<evidence type="ECO:0000313" key="12">
    <source>
        <dbReference type="Proteomes" id="UP000243297"/>
    </source>
</evidence>
<evidence type="ECO:0000256" key="1">
    <source>
        <dbReference type="ARBA" id="ARBA00004496"/>
    </source>
</evidence>
<dbReference type="GO" id="GO:0046872">
    <property type="term" value="F:metal ion binding"/>
    <property type="evidence" value="ECO:0007669"/>
    <property type="project" value="UniProtKB-KW"/>
</dbReference>
<dbReference type="Proteomes" id="UP000243297">
    <property type="component" value="Unassembled WGS sequence"/>
</dbReference>
<comment type="subcellular location">
    <subcellularLocation>
        <location evidence="1">Cytoplasm</location>
    </subcellularLocation>
</comment>
<evidence type="ECO:0000256" key="2">
    <source>
        <dbReference type="ARBA" id="ARBA00007599"/>
    </source>
</evidence>
<dbReference type="EMBL" id="FUWY01000007">
    <property type="protein sequence ID" value="SJZ93507.1"/>
    <property type="molecule type" value="Genomic_DNA"/>
</dbReference>
<dbReference type="InterPro" id="IPR027417">
    <property type="entry name" value="P-loop_NTPase"/>
</dbReference>
<dbReference type="GO" id="GO:0002949">
    <property type="term" value="P:tRNA threonylcarbamoyladenosine modification"/>
    <property type="evidence" value="ECO:0007669"/>
    <property type="project" value="InterPro"/>
</dbReference>
<dbReference type="Pfam" id="PF02367">
    <property type="entry name" value="TsaE"/>
    <property type="match status" value="1"/>
</dbReference>